<dbReference type="PANTHER" id="PTHR43316:SF4">
    <property type="entry name" value="ACID DEHALOGENASE, PUTATIVE (AFU_ORTHOLOGUE AFUA_8G05870)-RELATED"/>
    <property type="match status" value="1"/>
</dbReference>
<dbReference type="InParanoid" id="A0A194X3E7"/>
<gene>
    <name evidence="2" type="ORF">LY89DRAFT_120135</name>
</gene>
<dbReference type="InterPro" id="IPR051540">
    <property type="entry name" value="S-2-haloacid_dehalogenase"/>
</dbReference>
<dbReference type="AlphaFoldDB" id="A0A194X3E7"/>
<proteinExistence type="predicted"/>
<keyword evidence="3" id="KW-1185">Reference proteome</keyword>
<dbReference type="Proteomes" id="UP000070700">
    <property type="component" value="Unassembled WGS sequence"/>
</dbReference>
<dbReference type="KEGG" id="psco:LY89DRAFT_120135"/>
<evidence type="ECO:0000313" key="2">
    <source>
        <dbReference type="EMBL" id="KUJ14718.1"/>
    </source>
</evidence>
<sequence>MASTKPKNIVFDIVGTLISYDKIFQALETRLGPKLLAENIKPSLLGYTWLEATEREYTYLSLSGRYVPFKKVFEMLFWRMLWMAGIQEPREFATKEDLEFVMDEYMKLEMRPGARECVKKLRGAGFTVWAFTAGDLNRVGGYFKHAGIEMPEEHLLSCDTTGVGKPCPEAYMPLVKKLKEKGGEPWFAAAHMWDVSAARTTGFKGAYCTVWEKEPLQELFGDMEVIANTLPEMAEKVIAQAAL</sequence>
<organism evidence="2 3">
    <name type="scientific">Mollisia scopiformis</name>
    <name type="common">Conifer needle endophyte fungus</name>
    <name type="synonym">Phialocephala scopiformis</name>
    <dbReference type="NCBI Taxonomy" id="149040"/>
    <lineage>
        <taxon>Eukaryota</taxon>
        <taxon>Fungi</taxon>
        <taxon>Dikarya</taxon>
        <taxon>Ascomycota</taxon>
        <taxon>Pezizomycotina</taxon>
        <taxon>Leotiomycetes</taxon>
        <taxon>Helotiales</taxon>
        <taxon>Mollisiaceae</taxon>
        <taxon>Mollisia</taxon>
    </lineage>
</organism>
<dbReference type="RefSeq" id="XP_018069073.1">
    <property type="nucleotide sequence ID" value="XM_018205138.1"/>
</dbReference>
<dbReference type="EMBL" id="KQ947419">
    <property type="protein sequence ID" value="KUJ14718.1"/>
    <property type="molecule type" value="Genomic_DNA"/>
</dbReference>
<dbReference type="PANTHER" id="PTHR43316">
    <property type="entry name" value="HYDROLASE, HALOACID DELAHOGENASE-RELATED"/>
    <property type="match status" value="1"/>
</dbReference>
<keyword evidence="1" id="KW-0378">Hydrolase</keyword>
<dbReference type="InterPro" id="IPR023198">
    <property type="entry name" value="PGP-like_dom2"/>
</dbReference>
<reference evidence="2 3" key="1">
    <citation type="submission" date="2015-10" db="EMBL/GenBank/DDBJ databases">
        <title>Full genome of DAOMC 229536 Phialocephala scopiformis, a fungal endophyte of spruce producing the potent anti-insectan compound rugulosin.</title>
        <authorList>
            <consortium name="DOE Joint Genome Institute"/>
            <person name="Walker A.K."/>
            <person name="Frasz S.L."/>
            <person name="Seifert K.A."/>
            <person name="Miller J.D."/>
            <person name="Mondo S.J."/>
            <person name="Labutti K."/>
            <person name="Lipzen A."/>
            <person name="Dockter R."/>
            <person name="Kennedy M."/>
            <person name="Grigoriev I.V."/>
            <person name="Spatafora J.W."/>
        </authorList>
    </citation>
    <scope>NUCLEOTIDE SEQUENCE [LARGE SCALE GENOMIC DNA]</scope>
    <source>
        <strain evidence="2 3">CBS 120377</strain>
    </source>
</reference>
<protein>
    <submittedName>
        <fullName evidence="2">HAD-like protein</fullName>
    </submittedName>
</protein>
<dbReference type="STRING" id="149040.A0A194X3E7"/>
<evidence type="ECO:0000256" key="1">
    <source>
        <dbReference type="ARBA" id="ARBA00022801"/>
    </source>
</evidence>
<dbReference type="Pfam" id="PF00702">
    <property type="entry name" value="Hydrolase"/>
    <property type="match status" value="1"/>
</dbReference>
<accession>A0A194X3E7</accession>
<dbReference type="Gene3D" id="1.10.150.240">
    <property type="entry name" value="Putative phosphatase, domain 2"/>
    <property type="match status" value="1"/>
</dbReference>
<dbReference type="InterPro" id="IPR036412">
    <property type="entry name" value="HAD-like_sf"/>
</dbReference>
<dbReference type="SUPFAM" id="SSF56784">
    <property type="entry name" value="HAD-like"/>
    <property type="match status" value="1"/>
</dbReference>
<dbReference type="InterPro" id="IPR023214">
    <property type="entry name" value="HAD_sf"/>
</dbReference>
<dbReference type="Gene3D" id="3.40.50.1000">
    <property type="entry name" value="HAD superfamily/HAD-like"/>
    <property type="match status" value="1"/>
</dbReference>
<evidence type="ECO:0000313" key="3">
    <source>
        <dbReference type="Proteomes" id="UP000070700"/>
    </source>
</evidence>
<dbReference type="OrthoDB" id="2363873at2759"/>
<name>A0A194X3E7_MOLSC</name>
<dbReference type="GeneID" id="28814864"/>
<dbReference type="GO" id="GO:0016787">
    <property type="term" value="F:hydrolase activity"/>
    <property type="evidence" value="ECO:0007669"/>
    <property type="project" value="UniProtKB-KW"/>
</dbReference>